<evidence type="ECO:0000313" key="2">
    <source>
        <dbReference type="Proteomes" id="UP000199372"/>
    </source>
</evidence>
<gene>
    <name evidence="1" type="ORF">SAMN04488011_1186</name>
</gene>
<sequence>MTSDPSLEALAKIRNWIGFGKALSASLDDPSRFGFEDRSQVLAHVAKLRGVDPSSLRNPLAAVNWMKRNAPEALEHENPDIPMTGVLTLSQISILSSDLAQRLTPRFFSGEVSRGDLRKALEHVQAAGGGRGVTAHERVKRAQAFEEKVYRFLRQTPAALELGNDVEVVRSPRDTLVPSDFSVLRDGKIAAAIECKAHRSKRHRRYLIEILSMAALRARAHHHAFLIVPDTWEESIAELSELVRDLGLQSVAIAAFSEDAGKYGELSIHRLSGG</sequence>
<name>A0A1H8MIG5_9RHOB</name>
<dbReference type="AlphaFoldDB" id="A0A1H8MIG5"/>
<dbReference type="RefSeq" id="WP_139210153.1">
    <property type="nucleotide sequence ID" value="NZ_FOCM01000018.1"/>
</dbReference>
<reference evidence="2" key="1">
    <citation type="submission" date="2016-10" db="EMBL/GenBank/DDBJ databases">
        <authorList>
            <person name="Varghese N."/>
            <person name="Submissions S."/>
        </authorList>
    </citation>
    <scope>NUCLEOTIDE SEQUENCE [LARGE SCALE GENOMIC DNA]</scope>
    <source>
        <strain evidence="2">DSM 26893</strain>
    </source>
</reference>
<organism evidence="1 2">
    <name type="scientific">Palleronia pelagia</name>
    <dbReference type="NCBI Taxonomy" id="387096"/>
    <lineage>
        <taxon>Bacteria</taxon>
        <taxon>Pseudomonadati</taxon>
        <taxon>Pseudomonadota</taxon>
        <taxon>Alphaproteobacteria</taxon>
        <taxon>Rhodobacterales</taxon>
        <taxon>Roseobacteraceae</taxon>
        <taxon>Palleronia</taxon>
    </lineage>
</organism>
<dbReference type="OrthoDB" id="7839117at2"/>
<keyword evidence="2" id="KW-1185">Reference proteome</keyword>
<dbReference type="EMBL" id="FOCM01000018">
    <property type="protein sequence ID" value="SEO17070.1"/>
    <property type="molecule type" value="Genomic_DNA"/>
</dbReference>
<accession>A0A1H8MIG5</accession>
<dbReference type="Proteomes" id="UP000199372">
    <property type="component" value="Unassembled WGS sequence"/>
</dbReference>
<proteinExistence type="predicted"/>
<evidence type="ECO:0000313" key="1">
    <source>
        <dbReference type="EMBL" id="SEO17070.1"/>
    </source>
</evidence>
<protein>
    <submittedName>
        <fullName evidence="1">Uncharacterized protein</fullName>
    </submittedName>
</protein>